<sequence>MPRSTRVTLGNAGDLGKRCTTSSRRRPWPCSRQREGRREASRGRRENVDGLARSSARDDRGVDVPPSPEDYSMWQSKPGWCQPWTVLSTGVVLTLVSNRVSHWLAGITGWGALGYAWVPVALGVIVWWYLFLVLLPAAVREDYAEQYARWVAMQRQETPESGDVN</sequence>
<reference evidence="4 5" key="1">
    <citation type="submission" date="2018-07" db="EMBL/GenBank/DDBJ databases">
        <title>The complete nuclear genome of the prasinophyte Chloropicon primus (CCMP1205).</title>
        <authorList>
            <person name="Pombert J.-F."/>
            <person name="Otis C."/>
            <person name="Turmel M."/>
            <person name="Lemieux C."/>
        </authorList>
    </citation>
    <scope>NUCLEOTIDE SEQUENCE [LARGE SCALE GENOMIC DNA]</scope>
    <source>
        <strain evidence="4 5">CCMP1205</strain>
    </source>
</reference>
<dbReference type="Proteomes" id="UP000316726">
    <property type="component" value="Chromosome 3"/>
</dbReference>
<evidence type="ECO:0000256" key="1">
    <source>
        <dbReference type="SAM" id="MobiDB-lite"/>
    </source>
</evidence>
<dbReference type="AlphaFoldDB" id="A0A5B8MFY0"/>
<evidence type="ECO:0000259" key="3">
    <source>
        <dbReference type="Pfam" id="PF20522"/>
    </source>
</evidence>
<feature type="domain" description="DUF6737" evidence="3">
    <location>
        <begin position="72"/>
        <end position="137"/>
    </location>
</feature>
<accession>A0A5B8MFY0</accession>
<feature type="compositionally biased region" description="Basic and acidic residues" evidence="1">
    <location>
        <begin position="32"/>
        <end position="48"/>
    </location>
</feature>
<feature type="region of interest" description="Disordered" evidence="1">
    <location>
        <begin position="1"/>
        <end position="69"/>
    </location>
</feature>
<keyword evidence="2" id="KW-0812">Transmembrane</keyword>
<proteinExistence type="predicted"/>
<keyword evidence="2" id="KW-0472">Membrane</keyword>
<gene>
    <name evidence="4" type="ORF">A3770_03p20960</name>
</gene>
<name>A0A5B8MFY0_9CHLO</name>
<evidence type="ECO:0000313" key="4">
    <source>
        <dbReference type="EMBL" id="QDZ19578.1"/>
    </source>
</evidence>
<feature type="transmembrane region" description="Helical" evidence="2">
    <location>
        <begin position="116"/>
        <end position="139"/>
    </location>
</feature>
<dbReference type="Pfam" id="PF20522">
    <property type="entry name" value="DUF6737"/>
    <property type="match status" value="1"/>
</dbReference>
<evidence type="ECO:0000313" key="5">
    <source>
        <dbReference type="Proteomes" id="UP000316726"/>
    </source>
</evidence>
<keyword evidence="2" id="KW-1133">Transmembrane helix</keyword>
<evidence type="ECO:0000256" key="2">
    <source>
        <dbReference type="SAM" id="Phobius"/>
    </source>
</evidence>
<dbReference type="InterPro" id="IPR046625">
    <property type="entry name" value="DUF6737"/>
</dbReference>
<protein>
    <recommendedName>
        <fullName evidence="3">DUF6737 domain-containing protein</fullName>
    </recommendedName>
</protein>
<keyword evidence="5" id="KW-1185">Reference proteome</keyword>
<dbReference type="EMBL" id="CP031036">
    <property type="protein sequence ID" value="QDZ19578.1"/>
    <property type="molecule type" value="Genomic_DNA"/>
</dbReference>
<organism evidence="4 5">
    <name type="scientific">Chloropicon primus</name>
    <dbReference type="NCBI Taxonomy" id="1764295"/>
    <lineage>
        <taxon>Eukaryota</taxon>
        <taxon>Viridiplantae</taxon>
        <taxon>Chlorophyta</taxon>
        <taxon>Chloropicophyceae</taxon>
        <taxon>Chloropicales</taxon>
        <taxon>Chloropicaceae</taxon>
        <taxon>Chloropicon</taxon>
    </lineage>
</organism>